<feature type="transmembrane region" description="Helical" evidence="10">
    <location>
        <begin position="373"/>
        <end position="394"/>
    </location>
</feature>
<keyword evidence="8 10" id="KW-0472">Membrane</keyword>
<evidence type="ECO:0000313" key="16">
    <source>
        <dbReference type="RefSeq" id="XP_018318582.1"/>
    </source>
</evidence>
<evidence type="ECO:0000313" key="13">
    <source>
        <dbReference type="Proteomes" id="UP000192223"/>
    </source>
</evidence>
<dbReference type="RefSeq" id="XP_018318581.1">
    <property type="nucleotide sequence ID" value="XM_018463079.1"/>
</dbReference>
<dbReference type="RefSeq" id="XP_018318580.1">
    <property type="nucleotide sequence ID" value="XM_018463078.2"/>
</dbReference>
<dbReference type="OrthoDB" id="429813at2759"/>
<comment type="catalytic activity">
    <reaction evidence="9 10">
        <text>a long-chain fatty acyl-CoA + 2 NADPH + 2 H(+) = a long-chain primary fatty alcohol + 2 NADP(+) + CoA</text>
        <dbReference type="Rhea" id="RHEA:52716"/>
        <dbReference type="ChEBI" id="CHEBI:15378"/>
        <dbReference type="ChEBI" id="CHEBI:57287"/>
        <dbReference type="ChEBI" id="CHEBI:57783"/>
        <dbReference type="ChEBI" id="CHEBI:58349"/>
        <dbReference type="ChEBI" id="CHEBI:77396"/>
        <dbReference type="ChEBI" id="CHEBI:83139"/>
        <dbReference type="EC" id="1.2.1.84"/>
    </reaction>
</comment>
<dbReference type="KEGG" id="apln:108732337"/>
<organism evidence="13 15">
    <name type="scientific">Agrilus planipennis</name>
    <name type="common">Emerald ash borer</name>
    <name type="synonym">Agrilus marcopoli</name>
    <dbReference type="NCBI Taxonomy" id="224129"/>
    <lineage>
        <taxon>Eukaryota</taxon>
        <taxon>Metazoa</taxon>
        <taxon>Ecdysozoa</taxon>
        <taxon>Arthropoda</taxon>
        <taxon>Hexapoda</taxon>
        <taxon>Insecta</taxon>
        <taxon>Pterygota</taxon>
        <taxon>Neoptera</taxon>
        <taxon>Endopterygota</taxon>
        <taxon>Coleoptera</taxon>
        <taxon>Polyphaga</taxon>
        <taxon>Elateriformia</taxon>
        <taxon>Buprestoidea</taxon>
        <taxon>Buprestidae</taxon>
        <taxon>Agrilinae</taxon>
        <taxon>Agrilus</taxon>
    </lineage>
</organism>
<evidence type="ECO:0000256" key="9">
    <source>
        <dbReference type="ARBA" id="ARBA00052530"/>
    </source>
</evidence>
<evidence type="ECO:0000256" key="6">
    <source>
        <dbReference type="ARBA" id="ARBA00022989"/>
    </source>
</evidence>
<feature type="transmembrane region" description="Helical" evidence="10">
    <location>
        <begin position="491"/>
        <end position="512"/>
    </location>
</feature>
<comment type="similarity">
    <text evidence="2 10">Belongs to the fatty acyl-CoA reductase family.</text>
</comment>
<evidence type="ECO:0000256" key="10">
    <source>
        <dbReference type="RuleBase" id="RU363097"/>
    </source>
</evidence>
<protein>
    <recommendedName>
        <fullName evidence="10">Fatty acyl-CoA reductase</fullName>
        <ecNumber evidence="10">1.2.1.84</ecNumber>
    </recommendedName>
</protein>
<reference evidence="14 15" key="1">
    <citation type="submission" date="2025-04" db="UniProtKB">
        <authorList>
            <consortium name="RefSeq"/>
        </authorList>
    </citation>
    <scope>IDENTIFICATION</scope>
    <source>
        <tissue evidence="14 15">Entire body</tissue>
    </source>
</reference>
<keyword evidence="4 10" id="KW-0812">Transmembrane</keyword>
<keyword evidence="3 10" id="KW-0444">Lipid biosynthesis</keyword>
<dbReference type="InterPro" id="IPR013120">
    <property type="entry name" value="FAR_NAD-bd"/>
</dbReference>
<feature type="domain" description="Fatty acyl-CoA reductase C-terminal" evidence="11">
    <location>
        <begin position="378"/>
        <end position="468"/>
    </location>
</feature>
<dbReference type="Gene3D" id="3.40.50.720">
    <property type="entry name" value="NAD(P)-binding Rossmann-like Domain"/>
    <property type="match status" value="1"/>
</dbReference>
<dbReference type="RefSeq" id="XP_018318582.1">
    <property type="nucleotide sequence ID" value="XM_018463080.2"/>
</dbReference>
<feature type="domain" description="Thioester reductase (TE)" evidence="12">
    <location>
        <begin position="26"/>
        <end position="295"/>
    </location>
</feature>
<dbReference type="AlphaFoldDB" id="A0A1W4W338"/>
<keyword evidence="6 10" id="KW-1133">Transmembrane helix</keyword>
<gene>
    <name evidence="14 15 16" type="primary">LOC108732337</name>
</gene>
<evidence type="ECO:0000256" key="8">
    <source>
        <dbReference type="ARBA" id="ARBA00023136"/>
    </source>
</evidence>
<evidence type="ECO:0000313" key="14">
    <source>
        <dbReference type="RefSeq" id="XP_018318580.1"/>
    </source>
</evidence>
<dbReference type="GO" id="GO:0035336">
    <property type="term" value="P:long-chain fatty-acyl-CoA metabolic process"/>
    <property type="evidence" value="ECO:0007669"/>
    <property type="project" value="TreeGrafter"/>
</dbReference>
<evidence type="ECO:0000256" key="4">
    <source>
        <dbReference type="ARBA" id="ARBA00022692"/>
    </source>
</evidence>
<dbReference type="GO" id="GO:0016020">
    <property type="term" value="C:membrane"/>
    <property type="evidence" value="ECO:0007669"/>
    <property type="project" value="UniProtKB-SubCell"/>
</dbReference>
<sequence>MTDLIENISVEATPIQKFYAGANIFVTGATGFLGRILVEKLLRSCPDVASIYILIRNKKGKTAHDRLDEMFDDVVFKRLKDEQPKFRHKVVAVAGDCCLPDLGMSMQDRQMLINEINIVFHVAATVRFDEKLKVAVAINVRSVQDVLKMSKEMLNLKAVVHVSTAFAYCHLNSIEERFYPPPMSYKKLLTFVDVSTETLLEKITPEVLDKWPNTYTYTKAVGEDVVNCEGVGLPVAVFRPSIVISTYKEPIKAWINNMYGPTGVVMGAGIGLLHSLHCNPKVNANIVPVDMCVNALIASAWETNKNFEESQKLNKQPPSPPVPIYHFESSNENPIAWGSFMDKCSKYGMRTPTVKAVWYYYLSLQTTLIGHNLLILFMHFLPAFLCDMALTLFGKQPRLIKVYKKIHKFCAVISYFSTRSFEFGSKRVRSMIRNMTEQDQKIFFCDLRKLDWDEFFLEYTEGIRVYLIGDPIETLEAAKIRWRKLYYLHQGLKLLLLFFVVRILWAVLKIIFF</sequence>
<dbReference type="STRING" id="224129.A0A1W4W338"/>
<comment type="subcellular location">
    <subcellularLocation>
        <location evidence="1">Membrane</location>
        <topology evidence="1">Multi-pass membrane protein</topology>
    </subcellularLocation>
</comment>
<evidence type="ECO:0000256" key="3">
    <source>
        <dbReference type="ARBA" id="ARBA00022516"/>
    </source>
</evidence>
<keyword evidence="13" id="KW-1185">Reference proteome</keyword>
<evidence type="ECO:0000313" key="15">
    <source>
        <dbReference type="RefSeq" id="XP_018318581.1"/>
    </source>
</evidence>
<dbReference type="InterPro" id="IPR033640">
    <property type="entry name" value="FAR_C"/>
</dbReference>
<dbReference type="PANTHER" id="PTHR11011:SF60">
    <property type="entry name" value="FATTY ACYL-COA REDUCTASE-RELATED"/>
    <property type="match status" value="1"/>
</dbReference>
<evidence type="ECO:0000259" key="12">
    <source>
        <dbReference type="Pfam" id="PF07993"/>
    </source>
</evidence>
<dbReference type="EC" id="1.2.1.84" evidence="10"/>
<keyword evidence="10" id="KW-0560">Oxidoreductase</keyword>
<dbReference type="Proteomes" id="UP000192223">
    <property type="component" value="Unplaced"/>
</dbReference>
<evidence type="ECO:0000256" key="5">
    <source>
        <dbReference type="ARBA" id="ARBA00022857"/>
    </source>
</evidence>
<dbReference type="CDD" id="cd09071">
    <property type="entry name" value="FAR_C"/>
    <property type="match status" value="1"/>
</dbReference>
<name>A0A1W4W338_AGRPL</name>
<keyword evidence="5 10" id="KW-0521">NADP</keyword>
<accession>A0A1W4W338</accession>
<evidence type="ECO:0000256" key="1">
    <source>
        <dbReference type="ARBA" id="ARBA00004141"/>
    </source>
</evidence>
<dbReference type="SUPFAM" id="SSF51735">
    <property type="entry name" value="NAD(P)-binding Rossmann-fold domains"/>
    <property type="match status" value="1"/>
</dbReference>
<comment type="function">
    <text evidence="10">Catalyzes the reduction of fatty acyl-CoA to fatty alcohols.</text>
</comment>
<keyword evidence="7 10" id="KW-0443">Lipid metabolism</keyword>
<dbReference type="PANTHER" id="PTHR11011">
    <property type="entry name" value="MALE STERILITY PROTEIN 2-RELATED"/>
    <property type="match status" value="1"/>
</dbReference>
<proteinExistence type="inferred from homology"/>
<evidence type="ECO:0000259" key="11">
    <source>
        <dbReference type="Pfam" id="PF03015"/>
    </source>
</evidence>
<dbReference type="CDD" id="cd05236">
    <property type="entry name" value="FAR-N_SDR_e"/>
    <property type="match status" value="1"/>
</dbReference>
<dbReference type="Pfam" id="PF03015">
    <property type="entry name" value="Sterile"/>
    <property type="match status" value="1"/>
</dbReference>
<dbReference type="GO" id="GO:0080019">
    <property type="term" value="F:alcohol-forming very long-chain fatty acyl-CoA reductase activity"/>
    <property type="evidence" value="ECO:0007669"/>
    <property type="project" value="InterPro"/>
</dbReference>
<dbReference type="InterPro" id="IPR036291">
    <property type="entry name" value="NAD(P)-bd_dom_sf"/>
</dbReference>
<dbReference type="GeneID" id="108732337"/>
<dbReference type="GO" id="GO:0102965">
    <property type="term" value="F:alcohol-forming long-chain fatty acyl-CoA reductase activity"/>
    <property type="evidence" value="ECO:0007669"/>
    <property type="project" value="UniProtKB-EC"/>
</dbReference>
<dbReference type="GO" id="GO:0005777">
    <property type="term" value="C:peroxisome"/>
    <property type="evidence" value="ECO:0007669"/>
    <property type="project" value="TreeGrafter"/>
</dbReference>
<dbReference type="InterPro" id="IPR026055">
    <property type="entry name" value="FAR"/>
</dbReference>
<dbReference type="FunFam" id="3.40.50.720:FF:000143">
    <property type="entry name" value="Fatty acyl-CoA reductase"/>
    <property type="match status" value="1"/>
</dbReference>
<evidence type="ECO:0000256" key="2">
    <source>
        <dbReference type="ARBA" id="ARBA00005928"/>
    </source>
</evidence>
<dbReference type="Pfam" id="PF07993">
    <property type="entry name" value="NAD_binding_4"/>
    <property type="match status" value="1"/>
</dbReference>
<evidence type="ECO:0000256" key="7">
    <source>
        <dbReference type="ARBA" id="ARBA00023098"/>
    </source>
</evidence>